<dbReference type="EMBL" id="CATNWA010020623">
    <property type="protein sequence ID" value="CAI9619218.1"/>
    <property type="molecule type" value="Genomic_DNA"/>
</dbReference>
<accession>A0ABN9HHS6</accession>
<comment type="caution">
    <text evidence="1">The sequence shown here is derived from an EMBL/GenBank/DDBJ whole genome shotgun (WGS) entry which is preliminary data.</text>
</comment>
<name>A0ABN9HHS6_9NEOB</name>
<keyword evidence="2" id="KW-1185">Reference proteome</keyword>
<protein>
    <submittedName>
        <fullName evidence="1">Uncharacterized protein</fullName>
    </submittedName>
</protein>
<dbReference type="Proteomes" id="UP001162483">
    <property type="component" value="Unassembled WGS sequence"/>
</dbReference>
<evidence type="ECO:0000313" key="1">
    <source>
        <dbReference type="EMBL" id="CAI9619218.1"/>
    </source>
</evidence>
<gene>
    <name evidence="1" type="ORF">SPARVUS_LOCUS15797984</name>
</gene>
<proteinExistence type="predicted"/>
<feature type="non-terminal residue" evidence="1">
    <location>
        <position position="1"/>
    </location>
</feature>
<sequence length="141" mass="15627">TLLTSLEVFPSVARGKVSAPQAVTPSYTREYLAALLQDLFCTYLFLCSRDVPPAASPATSQADAGICLPDFHSLRCQEVRGRNGGKFKMSKSVIIVSNHFTYILSLVLCPVPCLHFDCSFCLETEKRPWRPKSVPLGQKQF</sequence>
<evidence type="ECO:0000313" key="2">
    <source>
        <dbReference type="Proteomes" id="UP001162483"/>
    </source>
</evidence>
<organism evidence="1 2">
    <name type="scientific">Staurois parvus</name>
    <dbReference type="NCBI Taxonomy" id="386267"/>
    <lineage>
        <taxon>Eukaryota</taxon>
        <taxon>Metazoa</taxon>
        <taxon>Chordata</taxon>
        <taxon>Craniata</taxon>
        <taxon>Vertebrata</taxon>
        <taxon>Euteleostomi</taxon>
        <taxon>Amphibia</taxon>
        <taxon>Batrachia</taxon>
        <taxon>Anura</taxon>
        <taxon>Neobatrachia</taxon>
        <taxon>Ranoidea</taxon>
        <taxon>Ranidae</taxon>
        <taxon>Staurois</taxon>
    </lineage>
</organism>
<reference evidence="1" key="1">
    <citation type="submission" date="2023-05" db="EMBL/GenBank/DDBJ databases">
        <authorList>
            <person name="Stuckert A."/>
        </authorList>
    </citation>
    <scope>NUCLEOTIDE SEQUENCE</scope>
</reference>